<feature type="transmembrane region" description="Helical" evidence="1">
    <location>
        <begin position="12"/>
        <end position="34"/>
    </location>
</feature>
<keyword evidence="1" id="KW-0812">Transmembrane</keyword>
<evidence type="ECO:0000313" key="3">
    <source>
        <dbReference type="Proteomes" id="UP000178117"/>
    </source>
</evidence>
<sequence>MPFISKSFRSLVYRVSSTGIFILAAFYLGSFAYFHALSSPQPLPVKNFTATISGITERAVTIDIEGKEFILKGSEIKNWIEPYTRSYTGQADLRFSDRLTDYLTGLAAVSGKPPTDARFVFENDKPRITAAGRDGRRLNIEQASIVLRKELMSGATKVFLKTEPVSPAITAETIDSLGITAKLGSGESNFAGSSPARIQNITVASAKYNGLILKPGQTFSFNEILGEVEASGGYAPEKIIRNHKIEYDYGGGICQVSTTLFRAAIFAGLPIIERRPHAFPVVYYSPQGFDATIYPGITDLKFFNDTGRHLLIQTKITGTKIQFEMYGTADGRTVAIDGPHILEQQPDGTLKTVFTRSIARGEGTSTEQKFFSNYNSAKEYPVERNPFE</sequence>
<keyword evidence="1" id="KW-1133">Transmembrane helix</keyword>
<dbReference type="Proteomes" id="UP000178117">
    <property type="component" value="Unassembled WGS sequence"/>
</dbReference>
<comment type="caution">
    <text evidence="2">The sequence shown here is derived from an EMBL/GenBank/DDBJ whole genome shotgun (WGS) entry which is preliminary data.</text>
</comment>
<dbReference type="InterPro" id="IPR052913">
    <property type="entry name" value="Glycopeptide_resist_protein"/>
</dbReference>
<evidence type="ECO:0000256" key="1">
    <source>
        <dbReference type="SAM" id="Phobius"/>
    </source>
</evidence>
<dbReference type="EMBL" id="MGJZ01000022">
    <property type="protein sequence ID" value="OGN16920.1"/>
    <property type="molecule type" value="Genomic_DNA"/>
</dbReference>
<protein>
    <submittedName>
        <fullName evidence="2">Uncharacterized protein</fullName>
    </submittedName>
</protein>
<name>A0A1F8FW44_9BACT</name>
<gene>
    <name evidence="2" type="ORF">A3C88_00545</name>
</gene>
<organism evidence="2 3">
    <name type="scientific">Candidatus Yanofskybacteria bacterium RIFCSPHIGHO2_02_FULL_50_12</name>
    <dbReference type="NCBI Taxonomy" id="1802685"/>
    <lineage>
        <taxon>Bacteria</taxon>
        <taxon>Candidatus Yanofskyibacteriota</taxon>
    </lineage>
</organism>
<dbReference type="STRING" id="1802685.A3C88_00545"/>
<proteinExistence type="predicted"/>
<dbReference type="PANTHER" id="PTHR35788:SF1">
    <property type="entry name" value="EXPORTED PROTEIN"/>
    <property type="match status" value="1"/>
</dbReference>
<dbReference type="AlphaFoldDB" id="A0A1F8FW44"/>
<dbReference type="InterPro" id="IPR007391">
    <property type="entry name" value="Vancomycin_resist_VanW"/>
</dbReference>
<evidence type="ECO:0000313" key="2">
    <source>
        <dbReference type="EMBL" id="OGN16920.1"/>
    </source>
</evidence>
<reference evidence="2 3" key="1">
    <citation type="journal article" date="2016" name="Nat. Commun.">
        <title>Thousands of microbial genomes shed light on interconnected biogeochemical processes in an aquifer system.</title>
        <authorList>
            <person name="Anantharaman K."/>
            <person name="Brown C.T."/>
            <person name="Hug L.A."/>
            <person name="Sharon I."/>
            <person name="Castelle C.J."/>
            <person name="Probst A.J."/>
            <person name="Thomas B.C."/>
            <person name="Singh A."/>
            <person name="Wilkins M.J."/>
            <person name="Karaoz U."/>
            <person name="Brodie E.L."/>
            <person name="Williams K.H."/>
            <person name="Hubbard S.S."/>
            <person name="Banfield J.F."/>
        </authorList>
    </citation>
    <scope>NUCLEOTIDE SEQUENCE [LARGE SCALE GENOMIC DNA]</scope>
</reference>
<dbReference type="PANTHER" id="PTHR35788">
    <property type="entry name" value="EXPORTED PROTEIN-RELATED"/>
    <property type="match status" value="1"/>
</dbReference>
<keyword evidence="1" id="KW-0472">Membrane</keyword>
<accession>A0A1F8FW44</accession>
<dbReference type="Pfam" id="PF04294">
    <property type="entry name" value="VanW"/>
    <property type="match status" value="1"/>
</dbReference>